<keyword evidence="2" id="KW-1185">Reference proteome</keyword>
<sequence>MKKPLAMTSIVLILAISAWLLFDYFSNSGAFTLGSHSSASQELLDQTSPIYLGYEMQWEGTGTPTLERIELIKRDGTIADTDQAAAFIATKGKIGMLGEQAVEKEELVEVNGFQPENDIHLVIRVDKTKGFAENDIKEMRIIYKKYGVTQYQDLSFGEGIVTDEAAERMK</sequence>
<evidence type="ECO:0000313" key="2">
    <source>
        <dbReference type="Proteomes" id="UP001597561"/>
    </source>
</evidence>
<organism evidence="1 2">
    <name type="scientific">Jeotgalibacillus terrae</name>
    <dbReference type="NCBI Taxonomy" id="587735"/>
    <lineage>
        <taxon>Bacteria</taxon>
        <taxon>Bacillati</taxon>
        <taxon>Bacillota</taxon>
        <taxon>Bacilli</taxon>
        <taxon>Bacillales</taxon>
        <taxon>Caryophanaceae</taxon>
        <taxon>Jeotgalibacillus</taxon>
    </lineage>
</organism>
<comment type="caution">
    <text evidence="1">The sequence shown here is derived from an EMBL/GenBank/DDBJ whole genome shotgun (WGS) entry which is preliminary data.</text>
</comment>
<accession>A0ABW5ZH45</accession>
<proteinExistence type="predicted"/>
<reference evidence="2" key="1">
    <citation type="journal article" date="2019" name="Int. J. Syst. Evol. Microbiol.">
        <title>The Global Catalogue of Microorganisms (GCM) 10K type strain sequencing project: providing services to taxonomists for standard genome sequencing and annotation.</title>
        <authorList>
            <consortium name="The Broad Institute Genomics Platform"/>
            <consortium name="The Broad Institute Genome Sequencing Center for Infectious Disease"/>
            <person name="Wu L."/>
            <person name="Ma J."/>
        </authorList>
    </citation>
    <scope>NUCLEOTIDE SEQUENCE [LARGE SCALE GENOMIC DNA]</scope>
    <source>
        <strain evidence="2">KCTC 13528</strain>
    </source>
</reference>
<gene>
    <name evidence="1" type="ORF">ACFS5P_10090</name>
</gene>
<dbReference type="RefSeq" id="WP_204728788.1">
    <property type="nucleotide sequence ID" value="NZ_JAFBDK010000005.1"/>
</dbReference>
<evidence type="ECO:0000313" key="1">
    <source>
        <dbReference type="EMBL" id="MFD2912223.1"/>
    </source>
</evidence>
<protein>
    <submittedName>
        <fullName evidence="1">Uncharacterized protein</fullName>
    </submittedName>
</protein>
<dbReference type="Proteomes" id="UP001597561">
    <property type="component" value="Unassembled WGS sequence"/>
</dbReference>
<name>A0ABW5ZH45_9BACL</name>
<dbReference type="EMBL" id="JBHUPG010000019">
    <property type="protein sequence ID" value="MFD2912223.1"/>
    <property type="molecule type" value="Genomic_DNA"/>
</dbReference>